<proteinExistence type="predicted"/>
<organism evidence="2 3">
    <name type="scientific">Adiantum capillus-veneris</name>
    <name type="common">Maidenhair fern</name>
    <dbReference type="NCBI Taxonomy" id="13818"/>
    <lineage>
        <taxon>Eukaryota</taxon>
        <taxon>Viridiplantae</taxon>
        <taxon>Streptophyta</taxon>
        <taxon>Embryophyta</taxon>
        <taxon>Tracheophyta</taxon>
        <taxon>Polypodiopsida</taxon>
        <taxon>Polypodiidae</taxon>
        <taxon>Polypodiales</taxon>
        <taxon>Pteridineae</taxon>
        <taxon>Pteridaceae</taxon>
        <taxon>Vittarioideae</taxon>
        <taxon>Adiantum</taxon>
    </lineage>
</organism>
<protein>
    <submittedName>
        <fullName evidence="2">Uncharacterized protein</fullName>
    </submittedName>
</protein>
<dbReference type="Proteomes" id="UP000886520">
    <property type="component" value="Chromosome 21"/>
</dbReference>
<keyword evidence="1" id="KW-0472">Membrane</keyword>
<dbReference type="AlphaFoldDB" id="A0A9D4Z786"/>
<comment type="caution">
    <text evidence="2">The sequence shown here is derived from an EMBL/GenBank/DDBJ whole genome shotgun (WGS) entry which is preliminary data.</text>
</comment>
<reference evidence="2" key="1">
    <citation type="submission" date="2021-01" db="EMBL/GenBank/DDBJ databases">
        <title>Adiantum capillus-veneris genome.</title>
        <authorList>
            <person name="Fang Y."/>
            <person name="Liao Q."/>
        </authorList>
    </citation>
    <scope>NUCLEOTIDE SEQUENCE</scope>
    <source>
        <strain evidence="2">H3</strain>
        <tissue evidence="2">Leaf</tissue>
    </source>
</reference>
<evidence type="ECO:0000313" key="2">
    <source>
        <dbReference type="EMBL" id="KAI5063580.1"/>
    </source>
</evidence>
<evidence type="ECO:0000256" key="1">
    <source>
        <dbReference type="SAM" id="Phobius"/>
    </source>
</evidence>
<accession>A0A9D4Z786</accession>
<keyword evidence="3" id="KW-1185">Reference proteome</keyword>
<evidence type="ECO:0000313" key="3">
    <source>
        <dbReference type="Proteomes" id="UP000886520"/>
    </source>
</evidence>
<dbReference type="EMBL" id="JABFUD020000021">
    <property type="protein sequence ID" value="KAI5063580.1"/>
    <property type="molecule type" value="Genomic_DNA"/>
</dbReference>
<keyword evidence="1" id="KW-0812">Transmembrane</keyword>
<keyword evidence="1" id="KW-1133">Transmembrane helix</keyword>
<name>A0A9D4Z786_ADICA</name>
<sequence>MLSEMKGTTSLWAIRERERQRECFLDASQFDRWCLYIYIYIYIYIALGLRRGAREIERVRDRSSLLGIKKRETIHLQVEIERERMRVGGALYRPPAIKKGREREKL</sequence>
<gene>
    <name evidence="2" type="ORF">GOP47_0022127</name>
</gene>
<feature type="transmembrane region" description="Helical" evidence="1">
    <location>
        <begin position="35"/>
        <end position="53"/>
    </location>
</feature>